<reference evidence="2 3" key="1">
    <citation type="submission" date="2019-05" db="EMBL/GenBank/DDBJ databases">
        <title>Another draft genome of Portunus trituberculatus and its Hox gene families provides insights of decapod evolution.</title>
        <authorList>
            <person name="Jeong J.-H."/>
            <person name="Song I."/>
            <person name="Kim S."/>
            <person name="Choi T."/>
            <person name="Kim D."/>
            <person name="Ryu S."/>
            <person name="Kim W."/>
        </authorList>
    </citation>
    <scope>NUCLEOTIDE SEQUENCE [LARGE SCALE GENOMIC DNA]</scope>
    <source>
        <tissue evidence="2">Muscle</tissue>
    </source>
</reference>
<gene>
    <name evidence="2" type="ORF">E2C01_004698</name>
</gene>
<feature type="region of interest" description="Disordered" evidence="1">
    <location>
        <begin position="1"/>
        <end position="28"/>
    </location>
</feature>
<evidence type="ECO:0000256" key="1">
    <source>
        <dbReference type="SAM" id="MobiDB-lite"/>
    </source>
</evidence>
<evidence type="ECO:0000313" key="2">
    <source>
        <dbReference type="EMBL" id="MPC12021.1"/>
    </source>
</evidence>
<name>A0A5B7CT06_PORTR</name>
<dbReference type="AlphaFoldDB" id="A0A5B7CT06"/>
<evidence type="ECO:0000313" key="3">
    <source>
        <dbReference type="Proteomes" id="UP000324222"/>
    </source>
</evidence>
<accession>A0A5B7CT06</accession>
<comment type="caution">
    <text evidence="2">The sequence shown here is derived from an EMBL/GenBank/DDBJ whole genome shotgun (WGS) entry which is preliminary data.</text>
</comment>
<keyword evidence="3" id="KW-1185">Reference proteome</keyword>
<dbReference type="EMBL" id="VSRR010000193">
    <property type="protein sequence ID" value="MPC12021.1"/>
    <property type="molecule type" value="Genomic_DNA"/>
</dbReference>
<organism evidence="2 3">
    <name type="scientific">Portunus trituberculatus</name>
    <name type="common">Swimming crab</name>
    <name type="synonym">Neptunus trituberculatus</name>
    <dbReference type="NCBI Taxonomy" id="210409"/>
    <lineage>
        <taxon>Eukaryota</taxon>
        <taxon>Metazoa</taxon>
        <taxon>Ecdysozoa</taxon>
        <taxon>Arthropoda</taxon>
        <taxon>Crustacea</taxon>
        <taxon>Multicrustacea</taxon>
        <taxon>Malacostraca</taxon>
        <taxon>Eumalacostraca</taxon>
        <taxon>Eucarida</taxon>
        <taxon>Decapoda</taxon>
        <taxon>Pleocyemata</taxon>
        <taxon>Brachyura</taxon>
        <taxon>Eubrachyura</taxon>
        <taxon>Portunoidea</taxon>
        <taxon>Portunidae</taxon>
        <taxon>Portuninae</taxon>
        <taxon>Portunus</taxon>
    </lineage>
</organism>
<dbReference type="Proteomes" id="UP000324222">
    <property type="component" value="Unassembled WGS sequence"/>
</dbReference>
<protein>
    <submittedName>
        <fullName evidence="2">Uncharacterized protein</fullName>
    </submittedName>
</protein>
<proteinExistence type="predicted"/>
<sequence>MILKKRSLARNIKSPNSKRNEYENASWY</sequence>